<dbReference type="AlphaFoldDB" id="A0A0M6ZNC8"/>
<reference evidence="3" key="1">
    <citation type="submission" date="2015-07" db="EMBL/GenBank/DDBJ databases">
        <authorList>
            <person name="Rodrigo-Torres Lidia"/>
            <person name="Arahal R.David."/>
        </authorList>
    </citation>
    <scope>NUCLEOTIDE SEQUENCE [LARGE SCALE GENOMIC DNA]</scope>
    <source>
        <strain evidence="3">CECT 5112</strain>
    </source>
</reference>
<proteinExistence type="predicted"/>
<feature type="domain" description="Retropepsin-like aspartic endopeptidase" evidence="1">
    <location>
        <begin position="22"/>
        <end position="156"/>
    </location>
</feature>
<sequence>MDEMTDKADPDRLKRKERPFTIIGWMERVSLPDLDLFGVKAKIDTGARTSALHVSEIEHFEQNGEPWVRFLTLDAEGQGDHYATAKIHSDRWIKNTSGIPEERIIIRTRARFGKRTWTIDISLSDRTNMTFPMIVGRSALKNHAIAVHTRRAYLISEK</sequence>
<dbReference type="InterPro" id="IPR021109">
    <property type="entry name" value="Peptidase_aspartic_dom_sf"/>
</dbReference>
<dbReference type="STRING" id="388408.LAX5112_00029"/>
<evidence type="ECO:0000313" key="3">
    <source>
        <dbReference type="Proteomes" id="UP000053235"/>
    </source>
</evidence>
<dbReference type="EMBL" id="CXWD01000001">
    <property type="protein sequence ID" value="CTQ63676.1"/>
    <property type="molecule type" value="Genomic_DNA"/>
</dbReference>
<protein>
    <recommendedName>
        <fullName evidence="1">Retropepsin-like aspartic endopeptidase domain-containing protein</fullName>
    </recommendedName>
</protein>
<dbReference type="PANTHER" id="PTHR38037">
    <property type="entry name" value="ZN_PROTEASE DOMAIN-CONTAINING PROTEIN"/>
    <property type="match status" value="1"/>
</dbReference>
<dbReference type="Pfam" id="PF05618">
    <property type="entry name" value="Zn_protease"/>
    <property type="match status" value="1"/>
</dbReference>
<evidence type="ECO:0000259" key="1">
    <source>
        <dbReference type="Pfam" id="PF05618"/>
    </source>
</evidence>
<accession>A0A0M6ZNC8</accession>
<name>A0A0M6ZNC8_9HYPH</name>
<organism evidence="2 3">
    <name type="scientific">Roseibium alexandrii</name>
    <dbReference type="NCBI Taxonomy" id="388408"/>
    <lineage>
        <taxon>Bacteria</taxon>
        <taxon>Pseudomonadati</taxon>
        <taxon>Pseudomonadota</taxon>
        <taxon>Alphaproteobacteria</taxon>
        <taxon>Hyphomicrobiales</taxon>
        <taxon>Stappiaceae</taxon>
        <taxon>Roseibium</taxon>
    </lineage>
</organism>
<dbReference type="InterPro" id="IPR008503">
    <property type="entry name" value="Asp_endopeptidase"/>
</dbReference>
<dbReference type="SUPFAM" id="SSF50630">
    <property type="entry name" value="Acid proteases"/>
    <property type="match status" value="1"/>
</dbReference>
<keyword evidence="3" id="KW-1185">Reference proteome</keyword>
<dbReference type="RefSeq" id="WP_208981070.1">
    <property type="nucleotide sequence ID" value="NZ_CXWD01000001.1"/>
</dbReference>
<dbReference type="PANTHER" id="PTHR38037:SF2">
    <property type="entry name" value="ATP-DEPENDENT ZINC PROTEASE DOMAIN-CONTAINING PROTEIN-RELATED"/>
    <property type="match status" value="1"/>
</dbReference>
<gene>
    <name evidence="2" type="ORF">LAX5112_00029</name>
</gene>
<dbReference type="Gene3D" id="2.40.70.10">
    <property type="entry name" value="Acid Proteases"/>
    <property type="match status" value="1"/>
</dbReference>
<dbReference type="Proteomes" id="UP000053235">
    <property type="component" value="Unassembled WGS sequence"/>
</dbReference>
<evidence type="ECO:0000313" key="2">
    <source>
        <dbReference type="EMBL" id="CTQ63676.1"/>
    </source>
</evidence>